<evidence type="ECO:0000256" key="1">
    <source>
        <dbReference type="ARBA" id="ARBA00007220"/>
    </source>
</evidence>
<dbReference type="EMBL" id="GL832993">
    <property type="protein sequence ID" value="EGD80409.1"/>
    <property type="molecule type" value="Genomic_DNA"/>
</dbReference>
<dbReference type="Gene3D" id="3.40.50.300">
    <property type="entry name" value="P-loop containing nucleotide triphosphate hydrolases"/>
    <property type="match status" value="1"/>
</dbReference>
<proteinExistence type="inferred from homology"/>
<keyword evidence="7" id="KW-1185">Reference proteome</keyword>
<dbReference type="SUPFAM" id="SSF52540">
    <property type="entry name" value="P-loop containing nucleoside triphosphate hydrolases"/>
    <property type="match status" value="1"/>
</dbReference>
<dbReference type="GeneID" id="16068500"/>
<dbReference type="GO" id="GO:0004017">
    <property type="term" value="F:AMP kinase activity"/>
    <property type="evidence" value="ECO:0007669"/>
    <property type="project" value="InterPro"/>
</dbReference>
<dbReference type="GO" id="GO:0005524">
    <property type="term" value="F:ATP binding"/>
    <property type="evidence" value="ECO:0007669"/>
    <property type="project" value="InterPro"/>
</dbReference>
<dbReference type="OMA" id="MVFEETH"/>
<dbReference type="SUPFAM" id="SSF57774">
    <property type="entry name" value="Microbial and mitochondrial ADK, insert 'zinc finger' domain"/>
    <property type="match status" value="1"/>
</dbReference>
<dbReference type="InterPro" id="IPR027417">
    <property type="entry name" value="P-loop_NTPase"/>
</dbReference>
<reference evidence="6" key="1">
    <citation type="submission" date="2009-08" db="EMBL/GenBank/DDBJ databases">
        <title>Annotation of Salpingoeca rosetta.</title>
        <authorList>
            <consortium name="The Broad Institute Genome Sequencing Platform"/>
            <person name="Russ C."/>
            <person name="Cuomo C."/>
            <person name="Burger G."/>
            <person name="Gray M.W."/>
            <person name="Holland P.W.H."/>
            <person name="King N."/>
            <person name="Lang F.B.F."/>
            <person name="Roger A.J."/>
            <person name="Ruiz-Trillo I."/>
            <person name="Young S.K."/>
            <person name="Zeng Q."/>
            <person name="Gargeya S."/>
            <person name="Alvarado L."/>
            <person name="Berlin A."/>
            <person name="Chapman S.B."/>
            <person name="Chen Z."/>
            <person name="Freedman E."/>
            <person name="Gellesch M."/>
            <person name="Goldberg J."/>
            <person name="Griggs A."/>
            <person name="Gujja S."/>
            <person name="Heilman E."/>
            <person name="Heiman D."/>
            <person name="Howarth C."/>
            <person name="Mehta T."/>
            <person name="Neiman D."/>
            <person name="Pearson M."/>
            <person name="Roberts A."/>
            <person name="Saif S."/>
            <person name="Shea T."/>
            <person name="Shenoy N."/>
            <person name="Sisk P."/>
            <person name="Stolte C."/>
            <person name="Sykes S."/>
            <person name="White J."/>
            <person name="Yandava C."/>
            <person name="Haas B."/>
            <person name="Nusbaum C."/>
            <person name="Birren B."/>
        </authorList>
    </citation>
    <scope>NUCLEOTIDE SEQUENCE [LARGE SCALE GENOMIC DNA]</scope>
    <source>
        <strain evidence="6">ATCC 50818</strain>
    </source>
</reference>
<dbReference type="STRING" id="946362.F2US04"/>
<sequence length="211" mass="23644">MLDQTKRPLTIPPDFATYAEQHARTYDAVYVNARDLITMAVSSGSKMGTALKPYVDRGMMVPDNLFTKLVVQRLWEQDCVTRGWVLDGFPLTRAQAEGLSKAGFVPGLAVFLDAPAQVCLDRLTLRRTDPITGKRYHLATNPPPSQDVLDRLKQHPDDEHDVVHRRMMDAQAFLKELKDFYKKGVTIDSARPIGDVLASVESHLVNPRESA</sequence>
<evidence type="ECO:0000256" key="4">
    <source>
        <dbReference type="ARBA" id="ARBA00022777"/>
    </source>
</evidence>
<organism evidence="7">
    <name type="scientific">Salpingoeca rosetta (strain ATCC 50818 / BSB-021)</name>
    <dbReference type="NCBI Taxonomy" id="946362"/>
    <lineage>
        <taxon>Eukaryota</taxon>
        <taxon>Choanoflagellata</taxon>
        <taxon>Craspedida</taxon>
        <taxon>Salpingoecidae</taxon>
        <taxon>Salpingoeca</taxon>
    </lineage>
</organism>
<dbReference type="PRINTS" id="PR00094">
    <property type="entry name" value="ADENYLTKNASE"/>
</dbReference>
<dbReference type="AlphaFoldDB" id="F2US04"/>
<evidence type="ECO:0000256" key="5">
    <source>
        <dbReference type="RuleBase" id="RU003330"/>
    </source>
</evidence>
<keyword evidence="2 5" id="KW-0808">Transferase</keyword>
<dbReference type="Proteomes" id="UP000007799">
    <property type="component" value="Unassembled WGS sequence"/>
</dbReference>
<dbReference type="KEGG" id="sre:PTSG_11054"/>
<keyword evidence="4 5" id="KW-0418">Kinase</keyword>
<evidence type="ECO:0000313" key="7">
    <source>
        <dbReference type="Proteomes" id="UP000007799"/>
    </source>
</evidence>
<dbReference type="Pfam" id="PF00406">
    <property type="entry name" value="ADK"/>
    <property type="match status" value="1"/>
</dbReference>
<dbReference type="PANTHER" id="PTHR23359">
    <property type="entry name" value="NUCLEOTIDE KINASE"/>
    <property type="match status" value="1"/>
</dbReference>
<evidence type="ECO:0000256" key="3">
    <source>
        <dbReference type="ARBA" id="ARBA00022741"/>
    </source>
</evidence>
<dbReference type="CDD" id="cd01428">
    <property type="entry name" value="ADK"/>
    <property type="match status" value="1"/>
</dbReference>
<evidence type="ECO:0008006" key="8">
    <source>
        <dbReference type="Google" id="ProtNLM"/>
    </source>
</evidence>
<evidence type="ECO:0000256" key="2">
    <source>
        <dbReference type="ARBA" id="ARBA00022679"/>
    </source>
</evidence>
<dbReference type="InterPro" id="IPR036193">
    <property type="entry name" value="ADK_active_lid_dom_sf"/>
</dbReference>
<accession>F2US04</accession>
<gene>
    <name evidence="6" type="ORF">PTSG_11054</name>
</gene>
<dbReference type="eggNOG" id="KOG3078">
    <property type="taxonomic scope" value="Eukaryota"/>
</dbReference>
<keyword evidence="3" id="KW-0547">Nucleotide-binding</keyword>
<comment type="similarity">
    <text evidence="1 5">Belongs to the adenylate kinase family.</text>
</comment>
<dbReference type="InParanoid" id="F2US04"/>
<evidence type="ECO:0000313" key="6">
    <source>
        <dbReference type="EMBL" id="EGD80409.1"/>
    </source>
</evidence>
<dbReference type="RefSeq" id="XP_004987973.1">
    <property type="nucleotide sequence ID" value="XM_004987916.1"/>
</dbReference>
<dbReference type="InterPro" id="IPR000850">
    <property type="entry name" value="Adenylat/UMP-CMP_kin"/>
</dbReference>
<dbReference type="OrthoDB" id="522106at2759"/>
<dbReference type="HAMAP" id="MF_00235">
    <property type="entry name" value="Adenylate_kinase_Adk"/>
    <property type="match status" value="1"/>
</dbReference>
<name>F2US04_SALR5</name>
<protein>
    <recommendedName>
        <fullName evidence="8">Adenylate kinase</fullName>
    </recommendedName>
</protein>